<dbReference type="RefSeq" id="WP_212698169.1">
    <property type="nucleotide sequence ID" value="NZ_CP058649.1"/>
</dbReference>
<dbReference type="PANTHER" id="PTHR12677:SF55">
    <property type="entry name" value="UNDECAPRENYL PHOSPHATE TRANSPORTER SAOUHSC_00901-RELATED"/>
    <property type="match status" value="1"/>
</dbReference>
<evidence type="ECO:0000313" key="9">
    <source>
        <dbReference type="Proteomes" id="UP000683246"/>
    </source>
</evidence>
<name>A0A8J8SGS5_9FIRM</name>
<keyword evidence="5 6" id="KW-0472">Membrane</keyword>
<dbReference type="InterPro" id="IPR032816">
    <property type="entry name" value="VTT_dom"/>
</dbReference>
<feature type="transmembrane region" description="Helical" evidence="6">
    <location>
        <begin position="112"/>
        <end position="134"/>
    </location>
</feature>
<comment type="subcellular location">
    <subcellularLocation>
        <location evidence="1 6">Cell membrane</location>
        <topology evidence="1 6">Multi-pass membrane protein</topology>
    </subcellularLocation>
</comment>
<dbReference type="AlphaFoldDB" id="A0A8J8SGS5"/>
<organism evidence="8 9">
    <name type="scientific">Vallitalea pronyensis</name>
    <dbReference type="NCBI Taxonomy" id="1348613"/>
    <lineage>
        <taxon>Bacteria</taxon>
        <taxon>Bacillati</taxon>
        <taxon>Bacillota</taxon>
        <taxon>Clostridia</taxon>
        <taxon>Lachnospirales</taxon>
        <taxon>Vallitaleaceae</taxon>
        <taxon>Vallitalea</taxon>
    </lineage>
</organism>
<dbReference type="KEGG" id="vpy:HZI73_10365"/>
<dbReference type="GO" id="GO:0005886">
    <property type="term" value="C:plasma membrane"/>
    <property type="evidence" value="ECO:0007669"/>
    <property type="project" value="UniProtKB-SubCell"/>
</dbReference>
<gene>
    <name evidence="8" type="ORF">HZI73_10365</name>
</gene>
<feature type="transmembrane region" description="Helical" evidence="6">
    <location>
        <begin position="62"/>
        <end position="79"/>
    </location>
</feature>
<proteinExistence type="inferred from homology"/>
<evidence type="ECO:0000313" key="8">
    <source>
        <dbReference type="EMBL" id="QUI22677.1"/>
    </source>
</evidence>
<evidence type="ECO:0000259" key="7">
    <source>
        <dbReference type="Pfam" id="PF09335"/>
    </source>
</evidence>
<evidence type="ECO:0000256" key="1">
    <source>
        <dbReference type="ARBA" id="ARBA00004651"/>
    </source>
</evidence>
<dbReference type="Proteomes" id="UP000683246">
    <property type="component" value="Chromosome"/>
</dbReference>
<keyword evidence="4 6" id="KW-1133">Transmembrane helix</keyword>
<keyword evidence="2 6" id="KW-1003">Cell membrane</keyword>
<sequence length="212" mass="24111">MLDWINEFLSFGYWEQMLNEIRSLGMFAGVGLAMLEAFFPPLPLVVFVGINVAAFGFWLGYFYSWLGSSIGSIIVFLLIKKFGQKKFQQRIAKNEKIYNIFHWIKEKGFTPIFFLLTFPFTPSIIVCGLAALVGTRNKDYFSALILGKLVMIFSLSFIGFNLQNFIEKPMRSGILILSTLVISLIGKQLLKICEHKRRIVLEKNESKGAEAA</sequence>
<feature type="transmembrane region" description="Helical" evidence="6">
    <location>
        <begin position="172"/>
        <end position="190"/>
    </location>
</feature>
<feature type="transmembrane region" description="Helical" evidence="6">
    <location>
        <begin position="24"/>
        <end position="50"/>
    </location>
</feature>
<evidence type="ECO:0000256" key="5">
    <source>
        <dbReference type="ARBA" id="ARBA00023136"/>
    </source>
</evidence>
<evidence type="ECO:0000256" key="4">
    <source>
        <dbReference type="ARBA" id="ARBA00022989"/>
    </source>
</evidence>
<feature type="domain" description="VTT" evidence="7">
    <location>
        <begin position="43"/>
        <end position="159"/>
    </location>
</feature>
<dbReference type="Pfam" id="PF09335">
    <property type="entry name" value="VTT_dom"/>
    <property type="match status" value="1"/>
</dbReference>
<keyword evidence="3 6" id="KW-0812">Transmembrane</keyword>
<dbReference type="InterPro" id="IPR015414">
    <property type="entry name" value="TMEM64"/>
</dbReference>
<reference evidence="8" key="1">
    <citation type="submission" date="2020-07" db="EMBL/GenBank/DDBJ databases">
        <title>Vallitalea pronyensis genome.</title>
        <authorList>
            <person name="Postec A."/>
        </authorList>
    </citation>
    <scope>NUCLEOTIDE SEQUENCE</scope>
    <source>
        <strain evidence="8">FatNI3</strain>
    </source>
</reference>
<evidence type="ECO:0000256" key="6">
    <source>
        <dbReference type="RuleBase" id="RU366058"/>
    </source>
</evidence>
<comment type="similarity">
    <text evidence="6">Belongs to the TVP38/TMEM64 family.</text>
</comment>
<protein>
    <recommendedName>
        <fullName evidence="6">TVP38/TMEM64 family membrane protein</fullName>
    </recommendedName>
</protein>
<accession>A0A8J8SGS5</accession>
<dbReference type="PANTHER" id="PTHR12677">
    <property type="entry name" value="GOLGI APPARATUS MEMBRANE PROTEIN TVP38-RELATED"/>
    <property type="match status" value="1"/>
</dbReference>
<dbReference type="EMBL" id="CP058649">
    <property type="protein sequence ID" value="QUI22677.1"/>
    <property type="molecule type" value="Genomic_DNA"/>
</dbReference>
<keyword evidence="9" id="KW-1185">Reference proteome</keyword>
<feature type="transmembrane region" description="Helical" evidence="6">
    <location>
        <begin position="140"/>
        <end position="160"/>
    </location>
</feature>
<evidence type="ECO:0000256" key="2">
    <source>
        <dbReference type="ARBA" id="ARBA00022475"/>
    </source>
</evidence>
<evidence type="ECO:0000256" key="3">
    <source>
        <dbReference type="ARBA" id="ARBA00022692"/>
    </source>
</evidence>